<evidence type="ECO:0000313" key="3">
    <source>
        <dbReference type="Proteomes" id="UP000188298"/>
    </source>
</evidence>
<organism evidence="2 3">
    <name type="scientific">Helicobacter bilis</name>
    <dbReference type="NCBI Taxonomy" id="37372"/>
    <lineage>
        <taxon>Bacteria</taxon>
        <taxon>Pseudomonadati</taxon>
        <taxon>Campylobacterota</taxon>
        <taxon>Epsilonproteobacteria</taxon>
        <taxon>Campylobacterales</taxon>
        <taxon>Helicobacteraceae</taxon>
        <taxon>Helicobacter</taxon>
    </lineage>
</organism>
<gene>
    <name evidence="2" type="ORF">XJ32_07425</name>
</gene>
<dbReference type="InterPro" id="IPR041092">
    <property type="entry name" value="PBECR1"/>
</dbReference>
<dbReference type="Pfam" id="PF18809">
    <property type="entry name" value="PBECR1"/>
    <property type="match status" value="1"/>
</dbReference>
<evidence type="ECO:0000313" key="2">
    <source>
        <dbReference type="EMBL" id="AQQ59942.1"/>
    </source>
</evidence>
<proteinExistence type="predicted"/>
<reference evidence="2 3" key="1">
    <citation type="submission" date="2017-02" db="EMBL/GenBank/DDBJ databases">
        <title>Whole genome sequencing of Helicobacter bilis strain AAQJH.</title>
        <authorList>
            <person name="Conlan S."/>
            <person name="Thomas P.J."/>
            <person name="Mullikin J."/>
            <person name="Palmore T.N."/>
            <person name="Frank K.M."/>
            <person name="Segre J.A."/>
        </authorList>
    </citation>
    <scope>NUCLEOTIDE SEQUENCE [LARGE SCALE GENOMIC DNA]</scope>
    <source>
        <strain evidence="2 3">AAQJH</strain>
    </source>
</reference>
<feature type="domain" description="Phage-Barnase-EndoU-ColicinE5/D-RelE-like nuclease" evidence="1">
    <location>
        <begin position="83"/>
        <end position="170"/>
    </location>
</feature>
<dbReference type="RefSeq" id="WP_254422313.1">
    <property type="nucleotide sequence ID" value="NZ_CP019645.1"/>
</dbReference>
<name>A0A1Q2LJ40_9HELI</name>
<protein>
    <recommendedName>
        <fullName evidence="1">Phage-Barnase-EndoU-ColicinE5/D-RelE-like nuclease domain-containing protein</fullName>
    </recommendedName>
</protein>
<sequence>MRDHLNGNLWRETPYKNGKFEGILKAYCENRESLNIKPIKEFGTNYAEHYHSGETAIQKLISEAQAHKESGAKGEYKGQVAGAFHRKELGDIDLVWGDSNFGLAHILQERTKQWGEEKALRFISHLSENIQKGHIVEVEKGRIGIKTELTTIILDKKEGNNFVITAFRDSGNKKELESLNLIQSKALTSENAGTNAKESPVTSLNQESIIPQTPQEIIKQAKQSGKSVKETKELIKDSITMQSNSHLGSGLISGSAAEIEIDENGNIMGFNPAKLAAGFLGGAVGSKQLLKALNI</sequence>
<evidence type="ECO:0000259" key="1">
    <source>
        <dbReference type="Pfam" id="PF18809"/>
    </source>
</evidence>
<accession>A0A1Q2LJ40</accession>
<dbReference type="AlphaFoldDB" id="A0A1Q2LJ40"/>
<dbReference type="Proteomes" id="UP000188298">
    <property type="component" value="Chromosome"/>
</dbReference>
<dbReference type="KEGG" id="hbl:XJ32_07425"/>
<dbReference type="EMBL" id="CP019645">
    <property type="protein sequence ID" value="AQQ59942.1"/>
    <property type="molecule type" value="Genomic_DNA"/>
</dbReference>